<dbReference type="CDD" id="cd06102">
    <property type="entry name" value="citrate_synt_like_2"/>
    <property type="match status" value="1"/>
</dbReference>
<accession>A0ABV7L9L9</accession>
<dbReference type="InterPro" id="IPR016142">
    <property type="entry name" value="Citrate_synth-like_lrg_a-sub"/>
</dbReference>
<dbReference type="Gene3D" id="1.10.230.10">
    <property type="entry name" value="Cytochrome P450-Terp, domain 2"/>
    <property type="match status" value="1"/>
</dbReference>
<dbReference type="SUPFAM" id="SSF48256">
    <property type="entry name" value="Citrate synthase"/>
    <property type="match status" value="1"/>
</dbReference>
<feature type="domain" description="Helix-turn-helix" evidence="5">
    <location>
        <begin position="6"/>
        <end position="57"/>
    </location>
</feature>
<dbReference type="Pfam" id="PF00285">
    <property type="entry name" value="Citrate_synt"/>
    <property type="match status" value="1"/>
</dbReference>
<dbReference type="InterPro" id="IPR002020">
    <property type="entry name" value="Citrate_synthase"/>
</dbReference>
<sequence length="409" mass="43014">MTELDYMTAREAAALLGVGRATLYAYVSRGLIRSEPFGGGRQKRYLRRDIDTLVRRRQGQPSPAGGAAGSDGGLLLPSAITLIADGRLSYRGHDAVALSEGLGLEETARLLWQVQDWDPFADLPARSGMTLPVASELPPLARLMASLPLAEAVDPQAVNHSRQGCARTGARLLVHARDVMLPAAAGSAARLHEALASGWGLAPGGADLVRRCLVLCADHEFNASAFAARCVAGTGASVYAAVTAALAALRGPRHGGATARVAAMLEELRLPDGGGQEGDGTDRGAAIAAAVSARLARGDDMPGFGHPLYSDRDPRAAALLRALARHAPDDPARRDLALVVEAARRLSDRHPNIDFALVAVARVLGLPAEAPVIIFALGRIAGWVAHIEEQYRDGRLVRPRSVYTGPPPK</sequence>
<dbReference type="InterPro" id="IPR009061">
    <property type="entry name" value="DNA-bd_dom_put_sf"/>
</dbReference>
<gene>
    <name evidence="6" type="ORF">ACFOGJ_29115</name>
</gene>
<organism evidence="6 7">
    <name type="scientific">Marinibaculum pumilum</name>
    <dbReference type="NCBI Taxonomy" id="1766165"/>
    <lineage>
        <taxon>Bacteria</taxon>
        <taxon>Pseudomonadati</taxon>
        <taxon>Pseudomonadota</taxon>
        <taxon>Alphaproteobacteria</taxon>
        <taxon>Rhodospirillales</taxon>
        <taxon>Rhodospirillaceae</taxon>
        <taxon>Marinibaculum</taxon>
    </lineage>
</organism>
<dbReference type="Pfam" id="PF12728">
    <property type="entry name" value="HTH_17"/>
    <property type="match status" value="1"/>
</dbReference>
<dbReference type="RefSeq" id="WP_379906817.1">
    <property type="nucleotide sequence ID" value="NZ_JBHRTR010000054.1"/>
</dbReference>
<proteinExistence type="inferred from homology"/>
<reference evidence="7" key="1">
    <citation type="journal article" date="2019" name="Int. J. Syst. Evol. Microbiol.">
        <title>The Global Catalogue of Microorganisms (GCM) 10K type strain sequencing project: providing services to taxonomists for standard genome sequencing and annotation.</title>
        <authorList>
            <consortium name="The Broad Institute Genomics Platform"/>
            <consortium name="The Broad Institute Genome Sequencing Center for Infectious Disease"/>
            <person name="Wu L."/>
            <person name="Ma J."/>
        </authorList>
    </citation>
    <scope>NUCLEOTIDE SEQUENCE [LARGE SCALE GENOMIC DNA]</scope>
    <source>
        <strain evidence="7">KCTC 42964</strain>
    </source>
</reference>
<name>A0ABV7L9L9_9PROT</name>
<comment type="caution">
    <text evidence="6">The sequence shown here is derived from an EMBL/GenBank/DDBJ whole genome shotgun (WGS) entry which is preliminary data.</text>
</comment>
<keyword evidence="4" id="KW-0808">Transferase</keyword>
<evidence type="ECO:0000259" key="5">
    <source>
        <dbReference type="Pfam" id="PF12728"/>
    </source>
</evidence>
<evidence type="ECO:0000256" key="3">
    <source>
        <dbReference type="ARBA" id="ARBA00012972"/>
    </source>
</evidence>
<evidence type="ECO:0000256" key="1">
    <source>
        <dbReference type="ARBA" id="ARBA00004751"/>
    </source>
</evidence>
<evidence type="ECO:0000313" key="7">
    <source>
        <dbReference type="Proteomes" id="UP001595528"/>
    </source>
</evidence>
<dbReference type="EC" id="2.3.3.16" evidence="3"/>
<dbReference type="PRINTS" id="PR00143">
    <property type="entry name" value="CITRTSNTHASE"/>
</dbReference>
<dbReference type="PANTHER" id="PTHR11739:SF4">
    <property type="entry name" value="CITRATE SYNTHASE, PEROXISOMAL"/>
    <property type="match status" value="1"/>
</dbReference>
<comment type="similarity">
    <text evidence="2">Belongs to the citrate synthase family.</text>
</comment>
<dbReference type="InterPro" id="IPR036969">
    <property type="entry name" value="Citrate_synthase_sf"/>
</dbReference>
<protein>
    <recommendedName>
        <fullName evidence="3">citrate synthase (unknown stereospecificity)</fullName>
        <ecNumber evidence="3">2.3.3.16</ecNumber>
    </recommendedName>
</protein>
<dbReference type="InterPro" id="IPR016143">
    <property type="entry name" value="Citrate_synth-like_sm_a-sub"/>
</dbReference>
<dbReference type="Gene3D" id="1.10.580.10">
    <property type="entry name" value="Citrate Synthase, domain 1"/>
    <property type="match status" value="1"/>
</dbReference>
<evidence type="ECO:0000256" key="4">
    <source>
        <dbReference type="ARBA" id="ARBA00022679"/>
    </source>
</evidence>
<dbReference type="Proteomes" id="UP001595528">
    <property type="component" value="Unassembled WGS sequence"/>
</dbReference>
<keyword evidence="7" id="KW-1185">Reference proteome</keyword>
<evidence type="ECO:0000256" key="2">
    <source>
        <dbReference type="ARBA" id="ARBA00010566"/>
    </source>
</evidence>
<comment type="pathway">
    <text evidence="1">Carbohydrate metabolism; tricarboxylic acid cycle; isocitrate from oxaloacetate: step 1/2.</text>
</comment>
<dbReference type="EMBL" id="JBHRTR010000054">
    <property type="protein sequence ID" value="MFC3231344.1"/>
    <property type="molecule type" value="Genomic_DNA"/>
</dbReference>
<dbReference type="PANTHER" id="PTHR11739">
    <property type="entry name" value="CITRATE SYNTHASE"/>
    <property type="match status" value="1"/>
</dbReference>
<dbReference type="SUPFAM" id="SSF46955">
    <property type="entry name" value="Putative DNA-binding domain"/>
    <property type="match status" value="1"/>
</dbReference>
<evidence type="ECO:0000313" key="6">
    <source>
        <dbReference type="EMBL" id="MFC3231344.1"/>
    </source>
</evidence>
<dbReference type="InterPro" id="IPR041657">
    <property type="entry name" value="HTH_17"/>
</dbReference>